<dbReference type="GO" id="GO:0005829">
    <property type="term" value="C:cytosol"/>
    <property type="evidence" value="ECO:0007669"/>
    <property type="project" value="TreeGrafter"/>
</dbReference>
<evidence type="ECO:0000313" key="7">
    <source>
        <dbReference type="EMBL" id="ANJ67495.1"/>
    </source>
</evidence>
<dbReference type="STRING" id="1860122.A9404_08945"/>
<protein>
    <recommendedName>
        <fullName evidence="5">gamma-glutamyl-gamma-aminobutyrate hydrolase</fullName>
        <ecNumber evidence="5">3.5.1.94</ecNumber>
    </recommendedName>
</protein>
<dbReference type="Pfam" id="PF07722">
    <property type="entry name" value="Peptidase_C26"/>
    <property type="match status" value="1"/>
</dbReference>
<dbReference type="FunFam" id="3.40.50.880:FF:000030">
    <property type="entry name" value="Gamma-glutamyl-gamma-aminobutyrate hydrolase PuuD"/>
    <property type="match status" value="1"/>
</dbReference>
<dbReference type="GO" id="GO:0033969">
    <property type="term" value="F:gamma-glutamyl-gamma-aminobutyrate hydrolase activity"/>
    <property type="evidence" value="ECO:0007669"/>
    <property type="project" value="UniProtKB-EC"/>
</dbReference>
<dbReference type="KEGG" id="haz:A9404_08945"/>
<comment type="function">
    <text evidence="3">Involved in the breakdown of putrescine via hydrolysis of the gamma-glutamyl linkage of gamma-glutamyl-gamma-aminobutyrate.</text>
</comment>
<dbReference type="PROSITE" id="PS51273">
    <property type="entry name" value="GATASE_TYPE_1"/>
    <property type="match status" value="1"/>
</dbReference>
<evidence type="ECO:0000256" key="3">
    <source>
        <dbReference type="ARBA" id="ARBA00055068"/>
    </source>
</evidence>
<dbReference type="GO" id="GO:0006598">
    <property type="term" value="P:polyamine catabolic process"/>
    <property type="evidence" value="ECO:0007669"/>
    <property type="project" value="TreeGrafter"/>
</dbReference>
<comment type="pathway">
    <text evidence="4">Amine and polyamine degradation; putrescine degradation; 4-aminobutanoate from putrescine: step 4/4.</text>
</comment>
<dbReference type="RefSeq" id="WP_066100478.1">
    <property type="nucleotide sequence ID" value="NZ_CP016027.1"/>
</dbReference>
<comment type="catalytic activity">
    <reaction evidence="2">
        <text>4-(gamma-L-glutamylamino)butanoate + H2O = 4-aminobutanoate + L-glutamate</text>
        <dbReference type="Rhea" id="RHEA:19737"/>
        <dbReference type="ChEBI" id="CHEBI:15377"/>
        <dbReference type="ChEBI" id="CHEBI:29985"/>
        <dbReference type="ChEBI" id="CHEBI:58800"/>
        <dbReference type="ChEBI" id="CHEBI:59888"/>
        <dbReference type="EC" id="3.5.1.94"/>
    </reaction>
</comment>
<comment type="similarity">
    <text evidence="1">Belongs to the peptidase C26 family.</text>
</comment>
<dbReference type="AlphaFoldDB" id="A0A191ZI01"/>
<dbReference type="InterPro" id="IPR044668">
    <property type="entry name" value="PuuD-like"/>
</dbReference>
<dbReference type="EC" id="3.5.1.94" evidence="5"/>
<gene>
    <name evidence="7" type="ORF">A9404_08945</name>
</gene>
<evidence type="ECO:0000256" key="1">
    <source>
        <dbReference type="ARBA" id="ARBA00011083"/>
    </source>
</evidence>
<evidence type="ECO:0000313" key="8">
    <source>
        <dbReference type="Proteomes" id="UP000078596"/>
    </source>
</evidence>
<accession>A0A191ZI01</accession>
<dbReference type="CDD" id="cd01745">
    <property type="entry name" value="GATase1_2"/>
    <property type="match status" value="1"/>
</dbReference>
<evidence type="ECO:0000256" key="2">
    <source>
        <dbReference type="ARBA" id="ARBA00052718"/>
    </source>
</evidence>
<dbReference type="PANTHER" id="PTHR43235:SF1">
    <property type="entry name" value="GLUTAMINE AMIDOTRANSFERASE PB2B2.05-RELATED"/>
    <property type="match status" value="1"/>
</dbReference>
<evidence type="ECO:0000256" key="6">
    <source>
        <dbReference type="SAM" id="MobiDB-lite"/>
    </source>
</evidence>
<evidence type="ECO:0000256" key="4">
    <source>
        <dbReference type="ARBA" id="ARBA00060634"/>
    </source>
</evidence>
<dbReference type="Proteomes" id="UP000078596">
    <property type="component" value="Chromosome"/>
</dbReference>
<feature type="region of interest" description="Disordered" evidence="6">
    <location>
        <begin position="134"/>
        <end position="154"/>
    </location>
</feature>
<dbReference type="EMBL" id="CP016027">
    <property type="protein sequence ID" value="ANJ67495.1"/>
    <property type="molecule type" value="Genomic_DNA"/>
</dbReference>
<keyword evidence="8" id="KW-1185">Reference proteome</keyword>
<sequence length="254" mass="26711">MGQNRQPVVLLAADYRQIDKQSFHVAGGKYVAAVAKAVPALPLIAPALGADSDIESLLACADGILLPGAVSNVHPSHFDQDVLNPALPLDPARDGLTLRLIGAAVEAGVPLLGICRGFQEINVAFGGSLHQAVHEQPGMADHREPDSPEQSEQYAQVHPVTTVPGGLLAEITGCSEFMVNSLHGQGIDRLGAGLVAEAHAPDGLIEAVRIAGAKSFALAVQWHPEWNVLNTPPYLAIFRAFGDACRARVAQREA</sequence>
<dbReference type="Gene3D" id="3.40.50.880">
    <property type="match status" value="1"/>
</dbReference>
<dbReference type="OrthoDB" id="9813383at2"/>
<proteinExistence type="inferred from homology"/>
<dbReference type="InterPro" id="IPR011697">
    <property type="entry name" value="Peptidase_C26"/>
</dbReference>
<dbReference type="InterPro" id="IPR029062">
    <property type="entry name" value="Class_I_gatase-like"/>
</dbReference>
<name>A0A191ZI01_9GAMM</name>
<reference evidence="7 8" key="1">
    <citation type="submission" date="2016-06" db="EMBL/GenBank/DDBJ databases">
        <title>Insight into the functional genes involving in sulfur oxidation in Pearl River water.</title>
        <authorList>
            <person name="Luo J."/>
            <person name="Tan X."/>
            <person name="Lin W."/>
        </authorList>
    </citation>
    <scope>NUCLEOTIDE SEQUENCE [LARGE SCALE GENOMIC DNA]</scope>
    <source>
        <strain evidence="7 8">LS2</strain>
    </source>
</reference>
<organism evidence="7 8">
    <name type="scientific">Halothiobacillus diazotrophicus</name>
    <dbReference type="NCBI Taxonomy" id="1860122"/>
    <lineage>
        <taxon>Bacteria</taxon>
        <taxon>Pseudomonadati</taxon>
        <taxon>Pseudomonadota</taxon>
        <taxon>Gammaproteobacteria</taxon>
        <taxon>Chromatiales</taxon>
        <taxon>Halothiobacillaceae</taxon>
        <taxon>Halothiobacillus</taxon>
    </lineage>
</organism>
<dbReference type="PANTHER" id="PTHR43235">
    <property type="entry name" value="GLUTAMINE AMIDOTRANSFERASE PB2B2.05-RELATED"/>
    <property type="match status" value="1"/>
</dbReference>
<evidence type="ECO:0000256" key="5">
    <source>
        <dbReference type="ARBA" id="ARBA00066788"/>
    </source>
</evidence>
<keyword evidence="7" id="KW-0378">Hydrolase</keyword>
<dbReference type="SUPFAM" id="SSF52317">
    <property type="entry name" value="Class I glutamine amidotransferase-like"/>
    <property type="match status" value="1"/>
</dbReference>